<evidence type="ECO:0000256" key="1">
    <source>
        <dbReference type="ARBA" id="ARBA00004141"/>
    </source>
</evidence>
<feature type="transmembrane region" description="Helical" evidence="6">
    <location>
        <begin position="37"/>
        <end position="56"/>
    </location>
</feature>
<evidence type="ECO:0000256" key="2">
    <source>
        <dbReference type="ARBA" id="ARBA00007511"/>
    </source>
</evidence>
<protein>
    <submittedName>
        <fullName evidence="7">Integral membrane protein TerC</fullName>
    </submittedName>
</protein>
<dbReference type="GO" id="GO:0016020">
    <property type="term" value="C:membrane"/>
    <property type="evidence" value="ECO:0007669"/>
    <property type="project" value="UniProtKB-SubCell"/>
</dbReference>
<dbReference type="HOGENOM" id="CLU_045644_1_2_7"/>
<feature type="transmembrane region" description="Helical" evidence="6">
    <location>
        <begin position="238"/>
        <end position="265"/>
    </location>
</feature>
<feature type="transmembrane region" description="Helical" evidence="6">
    <location>
        <begin position="68"/>
        <end position="90"/>
    </location>
</feature>
<dbReference type="KEGG" id="ppd:Ppro_0781"/>
<evidence type="ECO:0000313" key="8">
    <source>
        <dbReference type="Proteomes" id="UP000006732"/>
    </source>
</evidence>
<dbReference type="InterPro" id="IPR022369">
    <property type="entry name" value="Integral_membrane_TerC_rswitch"/>
</dbReference>
<evidence type="ECO:0000313" key="7">
    <source>
        <dbReference type="EMBL" id="ABK98411.1"/>
    </source>
</evidence>
<evidence type="ECO:0000256" key="6">
    <source>
        <dbReference type="SAM" id="Phobius"/>
    </source>
</evidence>
<dbReference type="RefSeq" id="WP_011734723.1">
    <property type="nucleotide sequence ID" value="NC_008609.1"/>
</dbReference>
<keyword evidence="8" id="KW-1185">Reference proteome</keyword>
<feature type="transmembrane region" description="Helical" evidence="6">
    <location>
        <begin position="205"/>
        <end position="226"/>
    </location>
</feature>
<proteinExistence type="inferred from homology"/>
<evidence type="ECO:0000256" key="5">
    <source>
        <dbReference type="ARBA" id="ARBA00023136"/>
    </source>
</evidence>
<evidence type="ECO:0000256" key="3">
    <source>
        <dbReference type="ARBA" id="ARBA00022692"/>
    </source>
</evidence>
<feature type="transmembrane region" description="Helical" evidence="6">
    <location>
        <begin position="102"/>
        <end position="122"/>
    </location>
</feature>
<comment type="subcellular location">
    <subcellularLocation>
        <location evidence="1">Membrane</location>
        <topology evidence="1">Multi-pass membrane protein</topology>
    </subcellularLocation>
</comment>
<feature type="transmembrane region" description="Helical" evidence="6">
    <location>
        <begin position="277"/>
        <end position="300"/>
    </location>
</feature>
<dbReference type="OrthoDB" id="9783692at2"/>
<sequence length="314" mass="35189">MSEQSLLWVAFGLLMTIMLAIDLGLNRRAHKVSFRQALSWSIIWVSLALAFNAGIYTVLGKTKALEFFAGYIIEKSLSVDNLFVFIMIFGYFNIRGEHQARILKWGIIGALVLRGLFIFTGIELLTNFHWLFYLFGALLLFTAWKMAFGGNDEVDPENNLLVKLARRLFPFTKRVRGDWFFTRRQGMLVASPLFLSLVMVESSDVVFAIDSIPAIFAVTLDPFIVFSSNIFAIMGLRALYFLLAGMIGMFAYLKLAISFILAFVGGKMIATASGFHIPIQVSLTIIFTTLALAVLASLLADARNNRQIAHLENK</sequence>
<dbReference type="EMBL" id="CP000482">
    <property type="protein sequence ID" value="ABK98411.1"/>
    <property type="molecule type" value="Genomic_DNA"/>
</dbReference>
<keyword evidence="5 6" id="KW-0472">Membrane</keyword>
<dbReference type="AlphaFoldDB" id="A1AM41"/>
<reference evidence="7 8" key="1">
    <citation type="submission" date="2006-10" db="EMBL/GenBank/DDBJ databases">
        <title>Complete sequence of chromosome of Pelobacter propionicus DSM 2379.</title>
        <authorList>
            <consortium name="US DOE Joint Genome Institute"/>
            <person name="Copeland A."/>
            <person name="Lucas S."/>
            <person name="Lapidus A."/>
            <person name="Barry K."/>
            <person name="Detter J.C."/>
            <person name="Glavina del Rio T."/>
            <person name="Hammon N."/>
            <person name="Israni S."/>
            <person name="Dalin E."/>
            <person name="Tice H."/>
            <person name="Pitluck S."/>
            <person name="Saunders E."/>
            <person name="Brettin T."/>
            <person name="Bruce D."/>
            <person name="Han C."/>
            <person name="Tapia R."/>
            <person name="Schmutz J."/>
            <person name="Larimer F."/>
            <person name="Land M."/>
            <person name="Hauser L."/>
            <person name="Kyrpides N."/>
            <person name="Kim E."/>
            <person name="Lovley D."/>
            <person name="Richardson P."/>
        </authorList>
    </citation>
    <scope>NUCLEOTIDE SEQUENCE [LARGE SCALE GENOMIC DNA]</scope>
    <source>
        <strain evidence="8">DSM 2379 / NBRC 103807 / OttBd1</strain>
    </source>
</reference>
<dbReference type="Pfam" id="PF03741">
    <property type="entry name" value="TerC"/>
    <property type="match status" value="1"/>
</dbReference>
<organism evidence="7 8">
    <name type="scientific">Pelobacter propionicus (strain DSM 2379 / NBRC 103807 / OttBd1)</name>
    <dbReference type="NCBI Taxonomy" id="338966"/>
    <lineage>
        <taxon>Bacteria</taxon>
        <taxon>Pseudomonadati</taxon>
        <taxon>Thermodesulfobacteriota</taxon>
        <taxon>Desulfuromonadia</taxon>
        <taxon>Desulfuromonadales</taxon>
        <taxon>Desulfuromonadaceae</taxon>
        <taxon>Pelobacter</taxon>
    </lineage>
</organism>
<keyword evidence="4 6" id="KW-1133">Transmembrane helix</keyword>
<dbReference type="InterPro" id="IPR005496">
    <property type="entry name" value="Integral_membrane_TerC"/>
</dbReference>
<comment type="similarity">
    <text evidence="2">Belongs to the TerC family.</text>
</comment>
<dbReference type="STRING" id="338966.Ppro_0781"/>
<feature type="transmembrane region" description="Helical" evidence="6">
    <location>
        <begin position="128"/>
        <end position="148"/>
    </location>
</feature>
<feature type="transmembrane region" description="Helical" evidence="6">
    <location>
        <begin position="181"/>
        <end position="199"/>
    </location>
</feature>
<evidence type="ECO:0000256" key="4">
    <source>
        <dbReference type="ARBA" id="ARBA00022989"/>
    </source>
</evidence>
<dbReference type="PANTHER" id="PTHR30238">
    <property type="entry name" value="MEMBRANE BOUND PREDICTED REDOX MODULATOR"/>
    <property type="match status" value="1"/>
</dbReference>
<dbReference type="PANTHER" id="PTHR30238:SF0">
    <property type="entry name" value="THYLAKOID MEMBRANE PROTEIN TERC, CHLOROPLASTIC"/>
    <property type="match status" value="1"/>
</dbReference>
<dbReference type="eggNOG" id="COG0861">
    <property type="taxonomic scope" value="Bacteria"/>
</dbReference>
<dbReference type="NCBIfam" id="TIGR03718">
    <property type="entry name" value="R_switched_Alx"/>
    <property type="match status" value="1"/>
</dbReference>
<name>A1AM41_PELPD</name>
<feature type="transmembrane region" description="Helical" evidence="6">
    <location>
        <begin position="6"/>
        <end position="25"/>
    </location>
</feature>
<keyword evidence="3 6" id="KW-0812">Transmembrane</keyword>
<gene>
    <name evidence="7" type="ordered locus">Ppro_0781</name>
</gene>
<dbReference type="Proteomes" id="UP000006732">
    <property type="component" value="Chromosome"/>
</dbReference>
<accession>A1AM41</accession>